<feature type="region of interest" description="Disordered" evidence="14">
    <location>
        <begin position="334"/>
        <end position="418"/>
    </location>
</feature>
<keyword evidence="4" id="KW-0963">Cytoplasm</keyword>
<dbReference type="InterPro" id="IPR050774">
    <property type="entry name" value="KCMF1/Dystrophin"/>
</dbReference>
<protein>
    <recommendedName>
        <fullName evidence="19">Dystrophin</fullName>
    </recommendedName>
</protein>
<dbReference type="InterPro" id="IPR036020">
    <property type="entry name" value="WW_dom_sf"/>
</dbReference>
<evidence type="ECO:0000256" key="1">
    <source>
        <dbReference type="ARBA" id="ARBA00004245"/>
    </source>
</evidence>
<evidence type="ECO:0000256" key="3">
    <source>
        <dbReference type="ARBA" id="ARBA00022475"/>
    </source>
</evidence>
<evidence type="ECO:0000256" key="4">
    <source>
        <dbReference type="ARBA" id="ARBA00022490"/>
    </source>
</evidence>
<proteinExistence type="predicted"/>
<dbReference type="GO" id="GO:0005856">
    <property type="term" value="C:cytoskeleton"/>
    <property type="evidence" value="ECO:0007669"/>
    <property type="project" value="UniProtKB-SubCell"/>
</dbReference>
<dbReference type="InterPro" id="IPR011992">
    <property type="entry name" value="EF-hand-dom_pair"/>
</dbReference>
<dbReference type="GO" id="GO:0045202">
    <property type="term" value="C:synapse"/>
    <property type="evidence" value="ECO:0007669"/>
    <property type="project" value="GOC"/>
</dbReference>
<evidence type="ECO:0000256" key="11">
    <source>
        <dbReference type="ARBA" id="ARBA00023212"/>
    </source>
</evidence>
<dbReference type="CDD" id="cd00201">
    <property type="entry name" value="WW"/>
    <property type="match status" value="1"/>
</dbReference>
<evidence type="ECO:0000256" key="9">
    <source>
        <dbReference type="ARBA" id="ARBA00023136"/>
    </source>
</evidence>
<evidence type="ECO:0000256" key="5">
    <source>
        <dbReference type="ARBA" id="ARBA00022723"/>
    </source>
</evidence>
<dbReference type="SUPFAM" id="SSF57850">
    <property type="entry name" value="RING/U-box"/>
    <property type="match status" value="1"/>
</dbReference>
<sequence length="713" mass="81416">MPGVESKLPEGWERSETTSGIPYYIDHETECTSWDHPEMVKLLQEIATLNNIKYAAYRTAMKLRAIQKRTQMYLLELPVIASTLQEEDVRDCYTEKTLTASDVHRIVTAMFINQNGDRTNFIDIPMASDLTFNWILNTFDQNRTGFIQSVSLKVGLSFMCAAKIQDKYKYNFNQLCSNKGWMDRRRLKIFLQESLQIPKTIYESAVFSGTSVEPAVRNCFERTGAVLDQLSLEDFLSWMIAEPQTIVWLPTLHRLAVSEDVKHEAKCNICKMYPIVGFRYRCLKCFNFDLCQECFWLGRTNKGHKVGHPTQEYCLAASQKEDFKDFAKVMRNKVSKKKKSTDPSKGRYISIASENAAPSSDEEYSVDGPPMSNATTHDKLGSYAAKLGDYDEDHNRKSRDESSRDDKLYDGSPRQVLSSVPDDIETSLQLSSPAGIQSYLDVHQRDDLEDLISNLEDDNRALRDEIDHIHQLQLQNLSLDTHHTSEEAEWLRQRKERLLAREEVLESHNQQLEIQLHRLRSLLHQDSPYSSRSKHYEVVCPTIPYQPMPLSARSNTDRKVPGLYISKHQMNKTQQYSVTTPVYQQSDNRTSELQPVTLITKTPLQRNRELLEIGGMVDCIVPPKTLYSSVHAMDGNNQGGHSQSSPDTSRIVGNTYRETEIQAIVDRIASCFPLSEVESDISMELHSDLFLAASMVSEAMQSLVTAVSRQRAS</sequence>
<feature type="compositionally biased region" description="Basic and acidic residues" evidence="14">
    <location>
        <begin position="393"/>
        <end position="409"/>
    </location>
</feature>
<dbReference type="Gene3D" id="1.10.238.10">
    <property type="entry name" value="EF-hand"/>
    <property type="match status" value="1"/>
</dbReference>
<dbReference type="AlphaFoldDB" id="A0A913X2B7"/>
<dbReference type="Pfam" id="PF09069">
    <property type="entry name" value="EF-hand_3"/>
    <property type="match status" value="1"/>
</dbReference>
<dbReference type="Pfam" id="PF00397">
    <property type="entry name" value="WW"/>
    <property type="match status" value="1"/>
</dbReference>
<evidence type="ECO:0000259" key="16">
    <source>
        <dbReference type="PROSITE" id="PS50135"/>
    </source>
</evidence>
<dbReference type="SUPFAM" id="SSF51045">
    <property type="entry name" value="WW domain"/>
    <property type="match status" value="1"/>
</dbReference>
<evidence type="ECO:0008006" key="19">
    <source>
        <dbReference type="Google" id="ProtNLM"/>
    </source>
</evidence>
<dbReference type="GO" id="GO:0099536">
    <property type="term" value="P:synaptic signaling"/>
    <property type="evidence" value="ECO:0007669"/>
    <property type="project" value="TreeGrafter"/>
</dbReference>
<evidence type="ECO:0000256" key="7">
    <source>
        <dbReference type="ARBA" id="ARBA00022833"/>
    </source>
</evidence>
<dbReference type="Pfam" id="PF00569">
    <property type="entry name" value="ZZ"/>
    <property type="match status" value="1"/>
</dbReference>
<dbReference type="InterPro" id="IPR001202">
    <property type="entry name" value="WW_dom"/>
</dbReference>
<dbReference type="OMA" id="QSETTHW"/>
<dbReference type="GO" id="GO:0008270">
    <property type="term" value="F:zinc ion binding"/>
    <property type="evidence" value="ECO:0007669"/>
    <property type="project" value="UniProtKB-KW"/>
</dbReference>
<keyword evidence="9" id="KW-0472">Membrane</keyword>
<dbReference type="Pfam" id="PF09068">
    <property type="entry name" value="EF-hand_2"/>
    <property type="match status" value="1"/>
</dbReference>
<evidence type="ECO:0000256" key="6">
    <source>
        <dbReference type="ARBA" id="ARBA00022771"/>
    </source>
</evidence>
<keyword evidence="5" id="KW-0479">Metal-binding</keyword>
<evidence type="ECO:0000256" key="10">
    <source>
        <dbReference type="ARBA" id="ARBA00023203"/>
    </source>
</evidence>
<dbReference type="PANTHER" id="PTHR12268">
    <property type="entry name" value="E3 UBIQUITIN-PROTEIN LIGASE KCMF1"/>
    <property type="match status" value="1"/>
</dbReference>
<dbReference type="GO" id="GO:0016010">
    <property type="term" value="C:dystrophin-associated glycoprotein complex"/>
    <property type="evidence" value="ECO:0007669"/>
    <property type="project" value="UniProtKB-ARBA"/>
</dbReference>
<evidence type="ECO:0000256" key="13">
    <source>
        <dbReference type="SAM" id="Coils"/>
    </source>
</evidence>
<keyword evidence="13" id="KW-0175">Coiled coil</keyword>
<keyword evidence="7" id="KW-0862">Zinc</keyword>
<comment type="subcellular location">
    <subcellularLocation>
        <location evidence="2">Cell membrane</location>
        <location evidence="2">Sarcolemma</location>
        <topology evidence="2">Peripheral membrane protein</topology>
        <orientation evidence="2">Cytoplasmic side</orientation>
    </subcellularLocation>
    <subcellularLocation>
        <location evidence="1">Cytoplasm</location>
        <location evidence="1">Cytoskeleton</location>
    </subcellularLocation>
</comment>
<organism evidence="17 18">
    <name type="scientific">Exaiptasia diaphana</name>
    <name type="common">Tropical sea anemone</name>
    <name type="synonym">Aiptasia pulchella</name>
    <dbReference type="NCBI Taxonomy" id="2652724"/>
    <lineage>
        <taxon>Eukaryota</taxon>
        <taxon>Metazoa</taxon>
        <taxon>Cnidaria</taxon>
        <taxon>Anthozoa</taxon>
        <taxon>Hexacorallia</taxon>
        <taxon>Actiniaria</taxon>
        <taxon>Aiptasiidae</taxon>
        <taxon>Exaiptasia</taxon>
    </lineage>
</organism>
<dbReference type="SMART" id="SM00456">
    <property type="entry name" value="WW"/>
    <property type="match status" value="1"/>
</dbReference>
<dbReference type="CDD" id="cd02334">
    <property type="entry name" value="ZZ_dystrophin"/>
    <property type="match status" value="1"/>
</dbReference>
<dbReference type="PANTHER" id="PTHR12268:SF14">
    <property type="entry name" value="DYSTROPHIN-1"/>
    <property type="match status" value="1"/>
</dbReference>
<evidence type="ECO:0000256" key="12">
    <source>
        <dbReference type="PROSITE-ProRule" id="PRU00228"/>
    </source>
</evidence>
<dbReference type="PROSITE" id="PS50135">
    <property type="entry name" value="ZF_ZZ_2"/>
    <property type="match status" value="1"/>
</dbReference>
<dbReference type="GO" id="GO:0042383">
    <property type="term" value="C:sarcolemma"/>
    <property type="evidence" value="ECO:0007669"/>
    <property type="project" value="UniProtKB-SubCell"/>
</dbReference>
<keyword evidence="11" id="KW-0206">Cytoskeleton</keyword>
<dbReference type="Gene3D" id="3.30.60.90">
    <property type="match status" value="1"/>
</dbReference>
<keyword evidence="18" id="KW-1185">Reference proteome</keyword>
<dbReference type="EnsemblMetazoa" id="XM_021041878.2">
    <property type="protein sequence ID" value="XP_020897537.1"/>
    <property type="gene ID" value="LOC110236361"/>
</dbReference>
<dbReference type="GO" id="GO:0005737">
    <property type="term" value="C:cytoplasm"/>
    <property type="evidence" value="ECO:0007669"/>
    <property type="project" value="UniProtKB-ARBA"/>
</dbReference>
<evidence type="ECO:0000256" key="8">
    <source>
        <dbReference type="ARBA" id="ARBA00022837"/>
    </source>
</evidence>
<evidence type="ECO:0000256" key="14">
    <source>
        <dbReference type="SAM" id="MobiDB-lite"/>
    </source>
</evidence>
<evidence type="ECO:0000256" key="2">
    <source>
        <dbReference type="ARBA" id="ARBA00004278"/>
    </source>
</evidence>
<feature type="domain" description="ZZ-type" evidence="16">
    <location>
        <begin position="262"/>
        <end position="318"/>
    </location>
</feature>
<dbReference type="InterPro" id="IPR015153">
    <property type="entry name" value="EF-hand_dom_typ1"/>
</dbReference>
<keyword evidence="8" id="KW-0106">Calcium</keyword>
<dbReference type="Gene3D" id="6.10.140.70">
    <property type="match status" value="1"/>
</dbReference>
<dbReference type="PROSITE" id="PS01357">
    <property type="entry name" value="ZF_ZZ_1"/>
    <property type="match status" value="1"/>
</dbReference>
<evidence type="ECO:0000313" key="18">
    <source>
        <dbReference type="Proteomes" id="UP000887567"/>
    </source>
</evidence>
<dbReference type="RefSeq" id="XP_020897537.1">
    <property type="nucleotide sequence ID" value="XM_021041878.2"/>
</dbReference>
<name>A0A913X2B7_EXADI</name>
<dbReference type="OrthoDB" id="10057795at2759"/>
<dbReference type="InterPro" id="IPR043145">
    <property type="entry name" value="Znf_ZZ_sf"/>
</dbReference>
<dbReference type="CDD" id="cd15901">
    <property type="entry name" value="EFh_DMD_DYTN_DTN"/>
    <property type="match status" value="1"/>
</dbReference>
<dbReference type="SUPFAM" id="SSF47473">
    <property type="entry name" value="EF-hand"/>
    <property type="match status" value="2"/>
</dbReference>
<dbReference type="Gene3D" id="2.20.70.10">
    <property type="match status" value="1"/>
</dbReference>
<keyword evidence="6 12" id="KW-0863">Zinc-finger</keyword>
<keyword evidence="3" id="KW-1003">Cell membrane</keyword>
<reference evidence="17" key="1">
    <citation type="submission" date="2022-11" db="UniProtKB">
        <authorList>
            <consortium name="EnsemblMetazoa"/>
        </authorList>
    </citation>
    <scope>IDENTIFICATION</scope>
</reference>
<accession>A0A913X2B7</accession>
<feature type="coiled-coil region" evidence="13">
    <location>
        <begin position="445"/>
        <end position="515"/>
    </location>
</feature>
<dbReference type="KEGG" id="epa:110236361"/>
<dbReference type="GeneID" id="110236361"/>
<dbReference type="SMART" id="SM00291">
    <property type="entry name" value="ZnF_ZZ"/>
    <property type="match status" value="1"/>
</dbReference>
<dbReference type="InterPro" id="IPR015154">
    <property type="entry name" value="EF-hand_dom_typ2"/>
</dbReference>
<keyword evidence="10" id="KW-0009">Actin-binding</keyword>
<evidence type="ECO:0000313" key="17">
    <source>
        <dbReference type="EnsemblMetazoa" id="XP_020897537.1"/>
    </source>
</evidence>
<evidence type="ECO:0000259" key="15">
    <source>
        <dbReference type="PROSITE" id="PS50020"/>
    </source>
</evidence>
<feature type="domain" description="WW" evidence="15">
    <location>
        <begin position="6"/>
        <end position="39"/>
    </location>
</feature>
<dbReference type="InterPro" id="IPR000433">
    <property type="entry name" value="Znf_ZZ"/>
</dbReference>
<dbReference type="Proteomes" id="UP000887567">
    <property type="component" value="Unplaced"/>
</dbReference>
<dbReference type="GO" id="GO:0003779">
    <property type="term" value="F:actin binding"/>
    <property type="evidence" value="ECO:0007669"/>
    <property type="project" value="UniProtKB-KW"/>
</dbReference>
<dbReference type="PROSITE" id="PS50020">
    <property type="entry name" value="WW_DOMAIN_2"/>
    <property type="match status" value="1"/>
</dbReference>
<dbReference type="PROSITE" id="PS01159">
    <property type="entry name" value="WW_DOMAIN_1"/>
    <property type="match status" value="1"/>
</dbReference>